<dbReference type="AlphaFoldDB" id="A0AAD9Q0V3"/>
<evidence type="ECO:0000313" key="3">
    <source>
        <dbReference type="Proteomes" id="UP001249851"/>
    </source>
</evidence>
<comment type="caution">
    <text evidence="2">The sequence shown here is derived from an EMBL/GenBank/DDBJ whole genome shotgun (WGS) entry which is preliminary data.</text>
</comment>
<gene>
    <name evidence="2" type="ORF">P5673_026566</name>
</gene>
<protein>
    <submittedName>
        <fullName evidence="2">Uncharacterized protein</fullName>
    </submittedName>
</protein>
<dbReference type="EMBL" id="JARQWQ010000087">
    <property type="protein sequence ID" value="KAK2552474.1"/>
    <property type="molecule type" value="Genomic_DNA"/>
</dbReference>
<organism evidence="2 3">
    <name type="scientific">Acropora cervicornis</name>
    <name type="common">Staghorn coral</name>
    <dbReference type="NCBI Taxonomy" id="6130"/>
    <lineage>
        <taxon>Eukaryota</taxon>
        <taxon>Metazoa</taxon>
        <taxon>Cnidaria</taxon>
        <taxon>Anthozoa</taxon>
        <taxon>Hexacorallia</taxon>
        <taxon>Scleractinia</taxon>
        <taxon>Astrocoeniina</taxon>
        <taxon>Acroporidae</taxon>
        <taxon>Acropora</taxon>
    </lineage>
</organism>
<accession>A0AAD9Q0V3</accession>
<reference evidence="2" key="1">
    <citation type="journal article" date="2023" name="G3 (Bethesda)">
        <title>Whole genome assembly and annotation of the endangered Caribbean coral Acropora cervicornis.</title>
        <authorList>
            <person name="Selwyn J.D."/>
            <person name="Vollmer S.V."/>
        </authorList>
    </citation>
    <scope>NUCLEOTIDE SEQUENCE</scope>
    <source>
        <strain evidence="2">K2</strain>
    </source>
</reference>
<reference evidence="2" key="2">
    <citation type="journal article" date="2023" name="Science">
        <title>Genomic signatures of disease resistance in endangered staghorn corals.</title>
        <authorList>
            <person name="Vollmer S.V."/>
            <person name="Selwyn J.D."/>
            <person name="Despard B.A."/>
            <person name="Roesel C.L."/>
        </authorList>
    </citation>
    <scope>NUCLEOTIDE SEQUENCE</scope>
    <source>
        <strain evidence="2">K2</strain>
    </source>
</reference>
<feature type="region of interest" description="Disordered" evidence="1">
    <location>
        <begin position="1"/>
        <end position="51"/>
    </location>
</feature>
<name>A0AAD9Q0V3_ACRCE</name>
<dbReference type="Proteomes" id="UP001249851">
    <property type="component" value="Unassembled WGS sequence"/>
</dbReference>
<evidence type="ECO:0000256" key="1">
    <source>
        <dbReference type="SAM" id="MobiDB-lite"/>
    </source>
</evidence>
<evidence type="ECO:0000313" key="2">
    <source>
        <dbReference type="EMBL" id="KAK2552474.1"/>
    </source>
</evidence>
<sequence length="199" mass="22267">MMEMDEDPHRVLAVADRPSTSSAAPHPTKEPQAAVCEDHSSSSEATNTCPPSVFGWDNGDSVWIKWVDKPLQAKTKTPGTPISYLTSMQMFLTYLTRQKHDPRVHATAFPILKQTFLELIPALRGWRACIDSFPQDSQISKYIDECNSLIATESHKLHTTNPYVEGAFQHEEGRQGWPTRPQGVHFCKGLPPLQVDVAQ</sequence>
<proteinExistence type="predicted"/>
<keyword evidence="3" id="KW-1185">Reference proteome</keyword>